<dbReference type="Proteomes" id="UP000565785">
    <property type="component" value="Unassembled WGS sequence"/>
</dbReference>
<feature type="non-terminal residue" evidence="2">
    <location>
        <position position="1"/>
    </location>
</feature>
<reference evidence="2 3" key="1">
    <citation type="submission" date="2019-09" db="EMBL/GenBank/DDBJ databases">
        <title>Bird 10,000 Genomes (B10K) Project - Family phase.</title>
        <authorList>
            <person name="Zhang G."/>
        </authorList>
    </citation>
    <scope>NUCLEOTIDE SEQUENCE [LARGE SCALE GENOMIC DNA]</scope>
    <source>
        <strain evidence="2">B10K-DU-002-35</strain>
        <tissue evidence="2">Muscle</tissue>
    </source>
</reference>
<gene>
    <name evidence="2" type="primary">Apela</name>
    <name evidence="2" type="ORF">RHICYA_R15060</name>
</gene>
<feature type="signal peptide" evidence="1">
    <location>
        <begin position="1"/>
        <end position="22"/>
    </location>
</feature>
<organism evidence="2 3">
    <name type="scientific">Rhinopomastus cyanomelas</name>
    <name type="common">Common scimitarbill</name>
    <dbReference type="NCBI Taxonomy" id="113115"/>
    <lineage>
        <taxon>Eukaryota</taxon>
        <taxon>Metazoa</taxon>
        <taxon>Chordata</taxon>
        <taxon>Craniata</taxon>
        <taxon>Vertebrata</taxon>
        <taxon>Euteleostomi</taxon>
        <taxon>Archelosauria</taxon>
        <taxon>Archosauria</taxon>
        <taxon>Dinosauria</taxon>
        <taxon>Saurischia</taxon>
        <taxon>Theropoda</taxon>
        <taxon>Coelurosauria</taxon>
        <taxon>Aves</taxon>
        <taxon>Neognathae</taxon>
        <taxon>Neoaves</taxon>
        <taxon>Telluraves</taxon>
        <taxon>Coraciimorphae</taxon>
        <taxon>Bucerotiformes</taxon>
        <taxon>Rhinopomastidae</taxon>
        <taxon>Rhinopomastus</taxon>
    </lineage>
</organism>
<keyword evidence="1" id="KW-0732">Signal</keyword>
<accession>A0A7L1NB31</accession>
<evidence type="ECO:0000256" key="1">
    <source>
        <dbReference type="SAM" id="SignalP"/>
    </source>
</evidence>
<dbReference type="CDD" id="cd20244">
    <property type="entry name" value="Toddler"/>
    <property type="match status" value="1"/>
</dbReference>
<dbReference type="GO" id="GO:0060183">
    <property type="term" value="P:apelin receptor signaling pathway"/>
    <property type="evidence" value="ECO:0007669"/>
    <property type="project" value="InterPro"/>
</dbReference>
<dbReference type="AlphaFoldDB" id="A0A7L1NB31"/>
<comment type="caution">
    <text evidence="2">The sequence shown here is derived from an EMBL/GenBank/DDBJ whole genome shotgun (WGS) entry which is preliminary data.</text>
</comment>
<proteinExistence type="predicted"/>
<protein>
    <submittedName>
        <fullName evidence="2">ELA protein</fullName>
    </submittedName>
</protein>
<dbReference type="EMBL" id="VXBP01004739">
    <property type="protein sequence ID" value="NXN97061.1"/>
    <property type="molecule type" value="Genomic_DNA"/>
</dbReference>
<dbReference type="OrthoDB" id="9922869at2759"/>
<dbReference type="GO" id="GO:0007507">
    <property type="term" value="P:heart development"/>
    <property type="evidence" value="ECO:0007669"/>
    <property type="project" value="InterPro"/>
</dbReference>
<dbReference type="GO" id="GO:0031704">
    <property type="term" value="F:apelin receptor binding"/>
    <property type="evidence" value="ECO:0007669"/>
    <property type="project" value="InterPro"/>
</dbReference>
<sequence>MRLRLLLCFLFFLLASLVLTQGQRPANVALRRKLHRHGCLHRRCVPLHSRVPFP</sequence>
<dbReference type="InterPro" id="IPR047853">
    <property type="entry name" value="ELA"/>
</dbReference>
<name>A0A7L1NB31_RHICY</name>
<evidence type="ECO:0000313" key="3">
    <source>
        <dbReference type="Proteomes" id="UP000565785"/>
    </source>
</evidence>
<feature type="non-terminal residue" evidence="2">
    <location>
        <position position="54"/>
    </location>
</feature>
<dbReference type="Pfam" id="PF22050">
    <property type="entry name" value="Toddler"/>
    <property type="match status" value="1"/>
</dbReference>
<evidence type="ECO:0000313" key="2">
    <source>
        <dbReference type="EMBL" id="NXN97061.1"/>
    </source>
</evidence>
<keyword evidence="3" id="KW-1185">Reference proteome</keyword>
<feature type="chain" id="PRO_5029802945" evidence="1">
    <location>
        <begin position="23"/>
        <end position="54"/>
    </location>
</feature>